<evidence type="ECO:0000313" key="2">
    <source>
        <dbReference type="Ensembl" id="ENSSDAP00000022874.1"/>
    </source>
</evidence>
<dbReference type="Ensembl" id="ENSSDAT00000026148.1">
    <property type="protein sequence ID" value="ENSSDAP00000022874.1"/>
    <property type="gene ID" value="ENSSDAG00000020801.1"/>
</dbReference>
<proteinExistence type="predicted"/>
<accession>A0A8C9UV22</accession>
<feature type="compositionally biased region" description="Polar residues" evidence="1">
    <location>
        <begin position="36"/>
        <end position="60"/>
    </location>
</feature>
<evidence type="ECO:0000256" key="1">
    <source>
        <dbReference type="SAM" id="MobiDB-lite"/>
    </source>
</evidence>
<keyword evidence="3" id="KW-1185">Reference proteome</keyword>
<protein>
    <submittedName>
        <fullName evidence="2">Uncharacterized protein</fullName>
    </submittedName>
</protein>
<dbReference type="Proteomes" id="UP000694422">
    <property type="component" value="Unplaced"/>
</dbReference>
<feature type="region of interest" description="Disordered" evidence="1">
    <location>
        <begin position="1"/>
        <end position="60"/>
    </location>
</feature>
<reference evidence="2" key="1">
    <citation type="submission" date="2025-08" db="UniProtKB">
        <authorList>
            <consortium name="Ensembl"/>
        </authorList>
    </citation>
    <scope>IDENTIFICATION</scope>
</reference>
<sequence length="334" mass="38686">MTSPDKEGSNPADNALKISENEAPNDCSADIEPSFANPSMISQAESNPMNREPSTSTSQEDAVLLTEENIELEAEKIQKDSQKEDASQNSLVVRMPIPRKLIFLMSGLGRITYLSIPLLKTDKGNFLSDRPIFYPGKVQIKVNDFCHNIINYKIPLQLSIQWRIPFINNHEIRGMILRLLCGRHFSQTVGHQNSMWMKQKYIAFVPRPNVLTHGERTIIFGRPLRVYYYRSLIERMTSGKFYKSSNKGRDGFQIFVRPGFYIPRTQIQSTSNRKIFENHLRSHHNMRVVIISIDNGWKYLCPICGCCFSNFIEFIFLQLSWEENWGKFILKFTF</sequence>
<organism evidence="2 3">
    <name type="scientific">Spermophilus dauricus</name>
    <name type="common">Daurian ground squirrel</name>
    <dbReference type="NCBI Taxonomy" id="99837"/>
    <lineage>
        <taxon>Eukaryota</taxon>
        <taxon>Metazoa</taxon>
        <taxon>Chordata</taxon>
        <taxon>Craniata</taxon>
        <taxon>Vertebrata</taxon>
        <taxon>Euteleostomi</taxon>
        <taxon>Mammalia</taxon>
        <taxon>Eutheria</taxon>
        <taxon>Euarchontoglires</taxon>
        <taxon>Glires</taxon>
        <taxon>Rodentia</taxon>
        <taxon>Sciuromorpha</taxon>
        <taxon>Sciuridae</taxon>
        <taxon>Xerinae</taxon>
        <taxon>Marmotini</taxon>
        <taxon>Spermophilus</taxon>
    </lineage>
</organism>
<reference evidence="2" key="2">
    <citation type="submission" date="2025-09" db="UniProtKB">
        <authorList>
            <consortium name="Ensembl"/>
        </authorList>
    </citation>
    <scope>IDENTIFICATION</scope>
</reference>
<evidence type="ECO:0000313" key="3">
    <source>
        <dbReference type="Proteomes" id="UP000694422"/>
    </source>
</evidence>
<dbReference type="AlphaFoldDB" id="A0A8C9UV22"/>
<name>A0A8C9UV22_SPEDA</name>